<dbReference type="SMART" id="SM00304">
    <property type="entry name" value="HAMP"/>
    <property type="match status" value="1"/>
</dbReference>
<evidence type="ECO:0000313" key="17">
    <source>
        <dbReference type="EMBL" id="PYE50018.1"/>
    </source>
</evidence>
<sequence>MKLRWRLTLFYTTLLALVLSIIGFAVVHNLRFVLESNAREQLKTTYLNISREGLRHLKSDNTDLTLPVSTDLLTAVDVIPNVTPENFRALPWSTVQALKQPYYVSSNLQPDTPRRANQAPFALTREDFERLKTEPLYILKRASVLRSTSTDKRVPVIMLIGFFPLDRETDATIFDGQVQPSTGILYMAFDLSPTYDVIRLLQPIVLLISIVGVILAGVFAYLLAGRALRPLKFVRDAAESISEKTLRRRVPEPPTGDEVQDLARALNSMLDRLENSFEAQRRFTSDASHELRTPVTAISGHAGYLLRRTNPSAQQSESLTIIKSEADRLSKLIASLLELARSDSGVNPLRRERMLSLIFLDDISRELRPVAQASGAEIRTGGENVEFAADSDKLRQVMINLVSNALKAGAKDVMLSSTKEGSELLLRVADDGPGIPPEHLARLFDRFYRVEESRSRDVGGSGLGLAITKSIVDAHDGIIWIESAVGEGTIVYVKLPIVRVSEELAEEVA</sequence>
<evidence type="ECO:0000313" key="18">
    <source>
        <dbReference type="Proteomes" id="UP000248326"/>
    </source>
</evidence>
<dbReference type="GO" id="GO:0000155">
    <property type="term" value="F:phosphorelay sensor kinase activity"/>
    <property type="evidence" value="ECO:0007669"/>
    <property type="project" value="InterPro"/>
</dbReference>
<evidence type="ECO:0000256" key="5">
    <source>
        <dbReference type="ARBA" id="ARBA00022553"/>
    </source>
</evidence>
<dbReference type="PROSITE" id="PS50885">
    <property type="entry name" value="HAMP"/>
    <property type="match status" value="1"/>
</dbReference>
<dbReference type="GO" id="GO:0005886">
    <property type="term" value="C:plasma membrane"/>
    <property type="evidence" value="ECO:0007669"/>
    <property type="project" value="UniProtKB-SubCell"/>
</dbReference>
<dbReference type="Pfam" id="PF00512">
    <property type="entry name" value="HisKA"/>
    <property type="match status" value="1"/>
</dbReference>
<name>A0A318S2X9_9DEIO</name>
<keyword evidence="9 17" id="KW-0418">Kinase</keyword>
<dbReference type="OrthoDB" id="335833at2"/>
<dbReference type="PANTHER" id="PTHR45528:SF1">
    <property type="entry name" value="SENSOR HISTIDINE KINASE CPXA"/>
    <property type="match status" value="1"/>
</dbReference>
<keyword evidence="5" id="KW-0597">Phosphoprotein</keyword>
<dbReference type="Pfam" id="PF00672">
    <property type="entry name" value="HAMP"/>
    <property type="match status" value="1"/>
</dbReference>
<dbReference type="Gene3D" id="6.10.340.10">
    <property type="match status" value="1"/>
</dbReference>
<evidence type="ECO:0000256" key="1">
    <source>
        <dbReference type="ARBA" id="ARBA00000085"/>
    </source>
</evidence>
<evidence type="ECO:0000256" key="4">
    <source>
        <dbReference type="ARBA" id="ARBA00022475"/>
    </source>
</evidence>
<dbReference type="PANTHER" id="PTHR45528">
    <property type="entry name" value="SENSOR HISTIDINE KINASE CPXA"/>
    <property type="match status" value="1"/>
</dbReference>
<dbReference type="InterPro" id="IPR003660">
    <property type="entry name" value="HAMP_dom"/>
</dbReference>
<keyword evidence="12" id="KW-0902">Two-component regulatory system</keyword>
<dbReference type="EC" id="2.7.13.3" evidence="3"/>
<dbReference type="FunFam" id="3.30.565.10:FF:000006">
    <property type="entry name" value="Sensor histidine kinase WalK"/>
    <property type="match status" value="1"/>
</dbReference>
<dbReference type="SUPFAM" id="SSF47384">
    <property type="entry name" value="Homodimeric domain of signal transducing histidine kinase"/>
    <property type="match status" value="1"/>
</dbReference>
<dbReference type="SMART" id="SM00388">
    <property type="entry name" value="HisKA"/>
    <property type="match status" value="1"/>
</dbReference>
<evidence type="ECO:0000256" key="14">
    <source>
        <dbReference type="SAM" id="Phobius"/>
    </source>
</evidence>
<dbReference type="CDD" id="cd06225">
    <property type="entry name" value="HAMP"/>
    <property type="match status" value="1"/>
</dbReference>
<dbReference type="CDD" id="cd00082">
    <property type="entry name" value="HisKA"/>
    <property type="match status" value="1"/>
</dbReference>
<dbReference type="SMART" id="SM00387">
    <property type="entry name" value="HATPase_c"/>
    <property type="match status" value="1"/>
</dbReference>
<evidence type="ECO:0000256" key="8">
    <source>
        <dbReference type="ARBA" id="ARBA00022741"/>
    </source>
</evidence>
<dbReference type="GO" id="GO:0005524">
    <property type="term" value="F:ATP binding"/>
    <property type="evidence" value="ECO:0007669"/>
    <property type="project" value="UniProtKB-KW"/>
</dbReference>
<evidence type="ECO:0000256" key="13">
    <source>
        <dbReference type="ARBA" id="ARBA00023136"/>
    </source>
</evidence>
<dbReference type="PROSITE" id="PS50109">
    <property type="entry name" value="HIS_KIN"/>
    <property type="match status" value="1"/>
</dbReference>
<keyword evidence="13 14" id="KW-0472">Membrane</keyword>
<dbReference type="InterPro" id="IPR004358">
    <property type="entry name" value="Sig_transdc_His_kin-like_C"/>
</dbReference>
<dbReference type="Gene3D" id="3.30.565.10">
    <property type="entry name" value="Histidine kinase-like ATPase, C-terminal domain"/>
    <property type="match status" value="1"/>
</dbReference>
<feature type="transmembrane region" description="Helical" evidence="14">
    <location>
        <begin position="200"/>
        <end position="223"/>
    </location>
</feature>
<dbReference type="InterPro" id="IPR003594">
    <property type="entry name" value="HATPase_dom"/>
</dbReference>
<evidence type="ECO:0000259" key="16">
    <source>
        <dbReference type="PROSITE" id="PS50885"/>
    </source>
</evidence>
<keyword evidence="7 14" id="KW-0812">Transmembrane</keyword>
<dbReference type="Proteomes" id="UP000248326">
    <property type="component" value="Unassembled WGS sequence"/>
</dbReference>
<keyword evidence="11 14" id="KW-1133">Transmembrane helix</keyword>
<evidence type="ECO:0000256" key="10">
    <source>
        <dbReference type="ARBA" id="ARBA00022840"/>
    </source>
</evidence>
<dbReference type="CDD" id="cd00075">
    <property type="entry name" value="HATPase"/>
    <property type="match status" value="1"/>
</dbReference>
<keyword evidence="6" id="KW-0808">Transferase</keyword>
<keyword evidence="8" id="KW-0547">Nucleotide-binding</keyword>
<dbReference type="InterPro" id="IPR005467">
    <property type="entry name" value="His_kinase_dom"/>
</dbReference>
<keyword evidence="4" id="KW-1003">Cell membrane</keyword>
<evidence type="ECO:0000259" key="15">
    <source>
        <dbReference type="PROSITE" id="PS50109"/>
    </source>
</evidence>
<evidence type="ECO:0000256" key="9">
    <source>
        <dbReference type="ARBA" id="ARBA00022777"/>
    </source>
</evidence>
<comment type="caution">
    <text evidence="17">The sequence shown here is derived from an EMBL/GenBank/DDBJ whole genome shotgun (WGS) entry which is preliminary data.</text>
</comment>
<evidence type="ECO:0000256" key="11">
    <source>
        <dbReference type="ARBA" id="ARBA00022989"/>
    </source>
</evidence>
<evidence type="ECO:0000256" key="3">
    <source>
        <dbReference type="ARBA" id="ARBA00012438"/>
    </source>
</evidence>
<dbReference type="AlphaFoldDB" id="A0A318S2X9"/>
<evidence type="ECO:0000256" key="6">
    <source>
        <dbReference type="ARBA" id="ARBA00022679"/>
    </source>
</evidence>
<evidence type="ECO:0000256" key="2">
    <source>
        <dbReference type="ARBA" id="ARBA00004651"/>
    </source>
</evidence>
<dbReference type="InterPro" id="IPR050398">
    <property type="entry name" value="HssS/ArlS-like"/>
</dbReference>
<accession>A0A318S2X9</accession>
<dbReference type="InterPro" id="IPR036890">
    <property type="entry name" value="HATPase_C_sf"/>
</dbReference>
<comment type="subcellular location">
    <subcellularLocation>
        <location evidence="2">Cell membrane</location>
        <topology evidence="2">Multi-pass membrane protein</topology>
    </subcellularLocation>
</comment>
<dbReference type="FunFam" id="1.10.287.130:FF:000001">
    <property type="entry name" value="Two-component sensor histidine kinase"/>
    <property type="match status" value="1"/>
</dbReference>
<dbReference type="InterPro" id="IPR003661">
    <property type="entry name" value="HisK_dim/P_dom"/>
</dbReference>
<dbReference type="SUPFAM" id="SSF158472">
    <property type="entry name" value="HAMP domain-like"/>
    <property type="match status" value="1"/>
</dbReference>
<comment type="catalytic activity">
    <reaction evidence="1">
        <text>ATP + protein L-histidine = ADP + protein N-phospho-L-histidine.</text>
        <dbReference type="EC" id="2.7.13.3"/>
    </reaction>
</comment>
<organism evidence="17 18">
    <name type="scientific">Deinococcus yavapaiensis KR-236</name>
    <dbReference type="NCBI Taxonomy" id="694435"/>
    <lineage>
        <taxon>Bacteria</taxon>
        <taxon>Thermotogati</taxon>
        <taxon>Deinococcota</taxon>
        <taxon>Deinococci</taxon>
        <taxon>Deinococcales</taxon>
        <taxon>Deinococcaceae</taxon>
        <taxon>Deinococcus</taxon>
    </lineage>
</organism>
<feature type="domain" description="Histidine kinase" evidence="15">
    <location>
        <begin position="286"/>
        <end position="499"/>
    </location>
</feature>
<evidence type="ECO:0000256" key="7">
    <source>
        <dbReference type="ARBA" id="ARBA00022692"/>
    </source>
</evidence>
<reference evidence="17 18" key="1">
    <citation type="submission" date="2018-06" db="EMBL/GenBank/DDBJ databases">
        <title>Genomic Encyclopedia of Type Strains, Phase IV (KMG-IV): sequencing the most valuable type-strain genomes for metagenomic binning, comparative biology and taxonomic classification.</title>
        <authorList>
            <person name="Goeker M."/>
        </authorList>
    </citation>
    <scope>NUCLEOTIDE SEQUENCE [LARGE SCALE GENOMIC DNA]</scope>
    <source>
        <strain evidence="17 18">DSM 18048</strain>
    </source>
</reference>
<dbReference type="RefSeq" id="WP_110888473.1">
    <property type="nucleotide sequence ID" value="NZ_QJSX01000019.1"/>
</dbReference>
<dbReference type="EMBL" id="QJSX01000019">
    <property type="protein sequence ID" value="PYE50018.1"/>
    <property type="molecule type" value="Genomic_DNA"/>
</dbReference>
<keyword evidence="18" id="KW-1185">Reference proteome</keyword>
<keyword evidence="10" id="KW-0067">ATP-binding</keyword>
<protein>
    <recommendedName>
        <fullName evidence="3">histidine kinase</fullName>
        <ecNumber evidence="3">2.7.13.3</ecNumber>
    </recommendedName>
</protein>
<gene>
    <name evidence="17" type="ORF">DES52_11939</name>
</gene>
<dbReference type="PRINTS" id="PR00344">
    <property type="entry name" value="BCTRLSENSOR"/>
</dbReference>
<feature type="domain" description="HAMP" evidence="16">
    <location>
        <begin position="225"/>
        <end position="278"/>
    </location>
</feature>
<dbReference type="SUPFAM" id="SSF55874">
    <property type="entry name" value="ATPase domain of HSP90 chaperone/DNA topoisomerase II/histidine kinase"/>
    <property type="match status" value="1"/>
</dbReference>
<proteinExistence type="predicted"/>
<evidence type="ECO:0000256" key="12">
    <source>
        <dbReference type="ARBA" id="ARBA00023012"/>
    </source>
</evidence>
<dbReference type="Gene3D" id="1.10.287.130">
    <property type="match status" value="1"/>
</dbReference>
<dbReference type="InterPro" id="IPR036097">
    <property type="entry name" value="HisK_dim/P_sf"/>
</dbReference>
<dbReference type="Pfam" id="PF02518">
    <property type="entry name" value="HATPase_c"/>
    <property type="match status" value="1"/>
</dbReference>